<keyword evidence="3" id="KW-1185">Reference proteome</keyword>
<dbReference type="EMBL" id="JAMGBE010000002">
    <property type="protein sequence ID" value="MCL6729477.1"/>
    <property type="molecule type" value="Genomic_DNA"/>
</dbReference>
<protein>
    <submittedName>
        <fullName evidence="2">Uncharacterized protein</fullName>
    </submittedName>
</protein>
<comment type="caution">
    <text evidence="2">The sequence shown here is derived from an EMBL/GenBank/DDBJ whole genome shotgun (WGS) entry which is preliminary data.</text>
</comment>
<gene>
    <name evidence="2" type="ORF">LZ538_05320</name>
</gene>
<feature type="region of interest" description="Disordered" evidence="1">
    <location>
        <begin position="1"/>
        <end position="31"/>
    </location>
</feature>
<feature type="compositionally biased region" description="Basic and acidic residues" evidence="1">
    <location>
        <begin position="1"/>
        <end position="21"/>
    </location>
</feature>
<accession>A0ABT0S102</accession>
<reference evidence="2" key="1">
    <citation type="submission" date="2022-05" db="EMBL/GenBank/DDBJ databases">
        <authorList>
            <person name="Jo J.-H."/>
            <person name="Im W.-T."/>
        </authorList>
    </citation>
    <scope>NUCLEOTIDE SEQUENCE</scope>
    <source>
        <strain evidence="2">SE220</strain>
    </source>
</reference>
<sequence length="54" mass="6078">MADDRDYFLSRAAEEEAKAAESDNEAAQEAHSRLAEYYRRTAAHRGPRPLPKSA</sequence>
<organism evidence="2 3">
    <name type="scientific">Sphingomonas hankyongi</name>
    <dbReference type="NCBI Taxonomy" id="2908209"/>
    <lineage>
        <taxon>Bacteria</taxon>
        <taxon>Pseudomonadati</taxon>
        <taxon>Pseudomonadota</taxon>
        <taxon>Alphaproteobacteria</taxon>
        <taxon>Sphingomonadales</taxon>
        <taxon>Sphingomonadaceae</taxon>
        <taxon>Sphingomonas</taxon>
    </lineage>
</organism>
<evidence type="ECO:0000313" key="2">
    <source>
        <dbReference type="EMBL" id="MCL6729477.1"/>
    </source>
</evidence>
<dbReference type="Proteomes" id="UP001165342">
    <property type="component" value="Unassembled WGS sequence"/>
</dbReference>
<evidence type="ECO:0000256" key="1">
    <source>
        <dbReference type="SAM" id="MobiDB-lite"/>
    </source>
</evidence>
<dbReference type="RefSeq" id="WP_249830974.1">
    <property type="nucleotide sequence ID" value="NZ_JAMGBE010000002.1"/>
</dbReference>
<evidence type="ECO:0000313" key="3">
    <source>
        <dbReference type="Proteomes" id="UP001165342"/>
    </source>
</evidence>
<proteinExistence type="predicted"/>
<name>A0ABT0S102_9SPHN</name>